<dbReference type="EMBL" id="GL446606">
    <property type="protein sequence ID" value="EFN87503.1"/>
    <property type="molecule type" value="Genomic_DNA"/>
</dbReference>
<accession>E2B9X7</accession>
<keyword evidence="2" id="KW-1185">Reference proteome</keyword>
<name>E2B9X7_HARSA</name>
<dbReference type="AlphaFoldDB" id="E2B9X7"/>
<sequence length="43" mass="5027">YDIVTGDESWIYTSVYAYEPESKQQSTVWVFQDEPNPTKVVRA</sequence>
<evidence type="ECO:0000313" key="2">
    <source>
        <dbReference type="Proteomes" id="UP000008237"/>
    </source>
</evidence>
<feature type="non-terminal residue" evidence="1">
    <location>
        <position position="43"/>
    </location>
</feature>
<protein>
    <submittedName>
        <fullName evidence="1">Uncharacterized protein</fullName>
    </submittedName>
</protein>
<dbReference type="InParanoid" id="E2B9X7"/>
<dbReference type="Proteomes" id="UP000008237">
    <property type="component" value="Unassembled WGS sequence"/>
</dbReference>
<reference evidence="1 2" key="1">
    <citation type="journal article" date="2010" name="Science">
        <title>Genomic comparison of the ants Camponotus floridanus and Harpegnathos saltator.</title>
        <authorList>
            <person name="Bonasio R."/>
            <person name="Zhang G."/>
            <person name="Ye C."/>
            <person name="Mutti N.S."/>
            <person name="Fang X."/>
            <person name="Qin N."/>
            <person name="Donahue G."/>
            <person name="Yang P."/>
            <person name="Li Q."/>
            <person name="Li C."/>
            <person name="Zhang P."/>
            <person name="Huang Z."/>
            <person name="Berger S.L."/>
            <person name="Reinberg D."/>
            <person name="Wang J."/>
            <person name="Liebig J."/>
        </authorList>
    </citation>
    <scope>NUCLEOTIDE SEQUENCE [LARGE SCALE GENOMIC DNA]</scope>
    <source>
        <strain evidence="1 2">R22 G/1</strain>
    </source>
</reference>
<proteinExistence type="predicted"/>
<feature type="non-terminal residue" evidence="1">
    <location>
        <position position="1"/>
    </location>
</feature>
<gene>
    <name evidence="1" type="ORF">EAI_05529</name>
</gene>
<evidence type="ECO:0000313" key="1">
    <source>
        <dbReference type="EMBL" id="EFN87503.1"/>
    </source>
</evidence>
<organism evidence="2">
    <name type="scientific">Harpegnathos saltator</name>
    <name type="common">Jerdon's jumping ant</name>
    <dbReference type="NCBI Taxonomy" id="610380"/>
    <lineage>
        <taxon>Eukaryota</taxon>
        <taxon>Metazoa</taxon>
        <taxon>Ecdysozoa</taxon>
        <taxon>Arthropoda</taxon>
        <taxon>Hexapoda</taxon>
        <taxon>Insecta</taxon>
        <taxon>Pterygota</taxon>
        <taxon>Neoptera</taxon>
        <taxon>Endopterygota</taxon>
        <taxon>Hymenoptera</taxon>
        <taxon>Apocrita</taxon>
        <taxon>Aculeata</taxon>
        <taxon>Formicoidea</taxon>
        <taxon>Formicidae</taxon>
        <taxon>Ponerinae</taxon>
        <taxon>Ponerini</taxon>
        <taxon>Harpegnathos</taxon>
    </lineage>
</organism>
<dbReference type="OrthoDB" id="10033972at2759"/>